<organism evidence="3 4">
    <name type="scientific">Belnapia arida</name>
    <dbReference type="NCBI Taxonomy" id="2804533"/>
    <lineage>
        <taxon>Bacteria</taxon>
        <taxon>Pseudomonadati</taxon>
        <taxon>Pseudomonadota</taxon>
        <taxon>Alphaproteobacteria</taxon>
        <taxon>Acetobacterales</taxon>
        <taxon>Roseomonadaceae</taxon>
        <taxon>Belnapia</taxon>
    </lineage>
</organism>
<evidence type="ECO:0000313" key="4">
    <source>
        <dbReference type="Proteomes" id="UP000660885"/>
    </source>
</evidence>
<keyword evidence="2" id="KW-0812">Transmembrane</keyword>
<feature type="region of interest" description="Disordered" evidence="1">
    <location>
        <begin position="46"/>
        <end position="66"/>
    </location>
</feature>
<dbReference type="EMBL" id="JAETWB010000005">
    <property type="protein sequence ID" value="MBL6079141.1"/>
    <property type="molecule type" value="Genomic_DNA"/>
</dbReference>
<evidence type="ECO:0000256" key="2">
    <source>
        <dbReference type="SAM" id="Phobius"/>
    </source>
</evidence>
<sequence>MAALLHLFTYGIATYFALILVYLGYCLVRDRNRQHGRDAYAARAGASRAKAARRRPASSGEWAAGF</sequence>
<keyword evidence="2" id="KW-0472">Membrane</keyword>
<name>A0ABS1U389_9PROT</name>
<reference evidence="3 4" key="1">
    <citation type="submission" date="2021-01" db="EMBL/GenBank/DDBJ databases">
        <title>Belnapia mucosa sp. nov. and Belnapia arida sp. nov., isolated from the Tabernas Desert (Almeria, Spain).</title>
        <authorList>
            <person name="Molina-Menor E."/>
            <person name="Vidal-Verdu A."/>
            <person name="Calonge A."/>
            <person name="Satari L."/>
            <person name="Pereto J."/>
            <person name="Porcar M."/>
        </authorList>
    </citation>
    <scope>NUCLEOTIDE SEQUENCE [LARGE SCALE GENOMIC DNA]</scope>
    <source>
        <strain evidence="3 4">T18</strain>
    </source>
</reference>
<evidence type="ECO:0000256" key="1">
    <source>
        <dbReference type="SAM" id="MobiDB-lite"/>
    </source>
</evidence>
<gene>
    <name evidence="3" type="ORF">JMJ56_14075</name>
</gene>
<dbReference type="RefSeq" id="WP_202832393.1">
    <property type="nucleotide sequence ID" value="NZ_JAETWB010000005.1"/>
</dbReference>
<evidence type="ECO:0008006" key="5">
    <source>
        <dbReference type="Google" id="ProtNLM"/>
    </source>
</evidence>
<keyword evidence="4" id="KW-1185">Reference proteome</keyword>
<keyword evidence="2" id="KW-1133">Transmembrane helix</keyword>
<evidence type="ECO:0000313" key="3">
    <source>
        <dbReference type="EMBL" id="MBL6079141.1"/>
    </source>
</evidence>
<dbReference type="Proteomes" id="UP000660885">
    <property type="component" value="Unassembled WGS sequence"/>
</dbReference>
<protein>
    <recommendedName>
        <fullName evidence="5">Heme exporter protein D</fullName>
    </recommendedName>
</protein>
<feature type="transmembrane region" description="Helical" evidence="2">
    <location>
        <begin position="6"/>
        <end position="28"/>
    </location>
</feature>
<proteinExistence type="predicted"/>
<comment type="caution">
    <text evidence="3">The sequence shown here is derived from an EMBL/GenBank/DDBJ whole genome shotgun (WGS) entry which is preliminary data.</text>
</comment>
<accession>A0ABS1U389</accession>